<sequence length="242" mass="27135">MNSTPASSRAAFERIAQFFIGFRLKNDFRRSQQASSFVGLSTCDVGTTHFDKRCAHSVQVFLDLMTLKTCRHRERVELSSLFDRRSEGYETRVCLSDPSWPTTKDEFGNVRTRCVVSSVNHCTETFDRAAISYSHWTTFMHTDAPAWNHSLLQMEPPFGLCSSELINCRGSAVWLQLAVRGLAQSCERTGPTGREARDGSPAMRERTALALTCISADGERSIRVCVRLLPTALNSPLTPFRS</sequence>
<reference evidence="1 2" key="1">
    <citation type="submission" date="2019-06" db="EMBL/GenBank/DDBJ databases">
        <title>Draft genomes of female and male turbot (Scophthalmus maximus).</title>
        <authorList>
            <person name="Xu H."/>
            <person name="Xu X.-W."/>
            <person name="Shao C."/>
            <person name="Chen S."/>
        </authorList>
    </citation>
    <scope>NUCLEOTIDE SEQUENCE [LARGE SCALE GENOMIC DNA]</scope>
    <source>
        <strain evidence="1">Ysfricsl-2016a</strain>
        <tissue evidence="1">Blood</tissue>
    </source>
</reference>
<accession>A0A6A4TAH9</accession>
<gene>
    <name evidence="1" type="ORF">F2P81_004360</name>
</gene>
<proteinExistence type="predicted"/>
<protein>
    <submittedName>
        <fullName evidence="1">Uncharacterized protein</fullName>
    </submittedName>
</protein>
<evidence type="ECO:0000313" key="1">
    <source>
        <dbReference type="EMBL" id="KAF0043023.1"/>
    </source>
</evidence>
<evidence type="ECO:0000313" key="2">
    <source>
        <dbReference type="Proteomes" id="UP000438429"/>
    </source>
</evidence>
<organism evidence="1 2">
    <name type="scientific">Scophthalmus maximus</name>
    <name type="common">Turbot</name>
    <name type="synonym">Psetta maxima</name>
    <dbReference type="NCBI Taxonomy" id="52904"/>
    <lineage>
        <taxon>Eukaryota</taxon>
        <taxon>Metazoa</taxon>
        <taxon>Chordata</taxon>
        <taxon>Craniata</taxon>
        <taxon>Vertebrata</taxon>
        <taxon>Euteleostomi</taxon>
        <taxon>Actinopterygii</taxon>
        <taxon>Neopterygii</taxon>
        <taxon>Teleostei</taxon>
        <taxon>Neoteleostei</taxon>
        <taxon>Acanthomorphata</taxon>
        <taxon>Carangaria</taxon>
        <taxon>Pleuronectiformes</taxon>
        <taxon>Pleuronectoidei</taxon>
        <taxon>Scophthalmidae</taxon>
        <taxon>Scophthalmus</taxon>
    </lineage>
</organism>
<dbReference type="AlphaFoldDB" id="A0A6A4TAH9"/>
<comment type="caution">
    <text evidence="1">The sequence shown here is derived from an EMBL/GenBank/DDBJ whole genome shotgun (WGS) entry which is preliminary data.</text>
</comment>
<name>A0A6A4TAH9_SCOMX</name>
<dbReference type="Proteomes" id="UP000438429">
    <property type="component" value="Unassembled WGS sequence"/>
</dbReference>
<dbReference type="EMBL" id="VEVO01000004">
    <property type="protein sequence ID" value="KAF0043023.1"/>
    <property type="molecule type" value="Genomic_DNA"/>
</dbReference>